<sequence length="97" mass="11270">MPILVLVFLNSCSCKSTIWYPCSSITFFSFSHFSSKKIKGIRRSISSGEKSNPVTFSRPKDPYNNGIMSNSYIKRFSYIDKFIINFILHPHYLVINY</sequence>
<dbReference type="EMBL" id="U66480">
    <property type="protein sequence ID" value="AAB41089.1"/>
    <property type="molecule type" value="Genomic_DNA"/>
</dbReference>
<accession>P94486</accession>
<name>P94486_BACIU</name>
<gene>
    <name evidence="1" type="primary">ynaH</name>
</gene>
<evidence type="ECO:0000313" key="1">
    <source>
        <dbReference type="EMBL" id="AAB41089.1"/>
    </source>
</evidence>
<organism evidence="1">
    <name type="scientific">Bacillus subtilis</name>
    <dbReference type="NCBI Taxonomy" id="1423"/>
    <lineage>
        <taxon>Bacteria</taxon>
        <taxon>Bacillati</taxon>
        <taxon>Bacillota</taxon>
        <taxon>Bacilli</taxon>
        <taxon>Bacillales</taxon>
        <taxon>Bacillaceae</taxon>
        <taxon>Bacillus</taxon>
    </lineage>
</organism>
<protein>
    <submittedName>
        <fullName evidence="1">YnaH</fullName>
    </submittedName>
</protein>
<reference evidence="1" key="1">
    <citation type="submission" date="1996-08" db="EMBL/GenBank/DDBJ databases">
        <title>Sequencing of a 26 kb region of the Bacillus subtilis genome downstream of spoVJ.</title>
        <authorList>
            <person name="Borchert S."/>
            <person name="Klein C."/>
            <person name="Piksa B."/>
            <person name="Hammelmann M."/>
            <person name="Entian K.-D."/>
        </authorList>
    </citation>
    <scope>NUCLEOTIDE SEQUENCE</scope>
</reference>
<proteinExistence type="predicted"/>
<dbReference type="AlphaFoldDB" id="P94486"/>